<dbReference type="Pfam" id="PF02470">
    <property type="entry name" value="MlaD"/>
    <property type="match status" value="1"/>
</dbReference>
<dbReference type="InterPro" id="IPR052336">
    <property type="entry name" value="MlaD_Phospholipid_Transporter"/>
</dbReference>
<reference evidence="3 4" key="1">
    <citation type="submission" date="2022-06" db="EMBL/GenBank/DDBJ databases">
        <title>Paraconexibacter antarcticus.</title>
        <authorList>
            <person name="Kim C.S."/>
        </authorList>
    </citation>
    <scope>NUCLEOTIDE SEQUENCE [LARGE SCALE GENOMIC DNA]</scope>
    <source>
        <strain evidence="3 4">02-257</strain>
    </source>
</reference>
<feature type="compositionally biased region" description="Polar residues" evidence="1">
    <location>
        <begin position="371"/>
        <end position="382"/>
    </location>
</feature>
<evidence type="ECO:0000259" key="2">
    <source>
        <dbReference type="Pfam" id="PF02470"/>
    </source>
</evidence>
<dbReference type="InterPro" id="IPR003399">
    <property type="entry name" value="Mce/MlaD"/>
</dbReference>
<keyword evidence="4" id="KW-1185">Reference proteome</keyword>
<dbReference type="EMBL" id="CP098502">
    <property type="protein sequence ID" value="UTI66172.1"/>
    <property type="molecule type" value="Genomic_DNA"/>
</dbReference>
<organism evidence="3 4">
    <name type="scientific">Paraconexibacter antarcticus</name>
    <dbReference type="NCBI Taxonomy" id="2949664"/>
    <lineage>
        <taxon>Bacteria</taxon>
        <taxon>Bacillati</taxon>
        <taxon>Actinomycetota</taxon>
        <taxon>Thermoleophilia</taxon>
        <taxon>Solirubrobacterales</taxon>
        <taxon>Paraconexibacteraceae</taxon>
        <taxon>Paraconexibacter</taxon>
    </lineage>
</organism>
<feature type="domain" description="Mce/MlaD" evidence="2">
    <location>
        <begin position="15"/>
        <end position="92"/>
    </location>
</feature>
<dbReference type="RefSeq" id="WP_254572847.1">
    <property type="nucleotide sequence ID" value="NZ_CP098502.1"/>
</dbReference>
<gene>
    <name evidence="3" type="ORF">NBH00_08190</name>
</gene>
<proteinExistence type="predicted"/>
<dbReference type="PANTHER" id="PTHR33371:SF16">
    <property type="entry name" value="MCE-FAMILY PROTEIN MCE3F"/>
    <property type="match status" value="1"/>
</dbReference>
<name>A0ABY5DZA2_9ACTN</name>
<feature type="region of interest" description="Disordered" evidence="1">
    <location>
        <begin position="370"/>
        <end position="405"/>
    </location>
</feature>
<accession>A0ABY5DZA2</accession>
<feature type="region of interest" description="Disordered" evidence="1">
    <location>
        <begin position="430"/>
        <end position="493"/>
    </location>
</feature>
<feature type="compositionally biased region" description="Low complexity" evidence="1">
    <location>
        <begin position="387"/>
        <end position="405"/>
    </location>
</feature>
<sequence>MLAAIIVLAGSGKSAYTLKMRVATADGLVADQDVKIDGVRAGKVTAVKLARDDTAEITMQMDPSAAPVGLDARTRIRSVSVLGEKYIEMQPGHTDRPAPSGTWVKADAAAPVDLDDVLNTLDSGTRARLRIILAEGGTALTGRGDAVRRLLISLPNGMNQLGQVLDQATADTAGLKRVVNAGDRVISTLTPRRHELGQLVQEADGALQATADRRAALGAAVGQAPSALAQLRRSLGLLEQASTNLQPAADQLRRSAAPIGSTLKALPQFSRDATPTLDKARAAAPDLAKLARGVQPTLRKLQPVAKKLHATLAQADPLVQGLDKGLADDALYFLQTWARVTARSDGLSHLFGAQITITEDTVRMITDRVLSGSNANDPPQQRKNGRPQAPASSPTSTPQSLIPKPKLPAVKPLVCKALGDVTKGVNGVLGQLTGGKRPPAALPGGGACNGQPPAPKPTPKKALGDAVSGLLSGAKHGAAPDPKAPDGATSGSDIPALLDYLFGS</sequence>
<feature type="compositionally biased region" description="Low complexity" evidence="1">
    <location>
        <begin position="473"/>
        <end position="488"/>
    </location>
</feature>
<protein>
    <submittedName>
        <fullName evidence="3">MlaD family protein</fullName>
    </submittedName>
</protein>
<evidence type="ECO:0000313" key="3">
    <source>
        <dbReference type="EMBL" id="UTI66172.1"/>
    </source>
</evidence>
<dbReference type="Proteomes" id="UP001056035">
    <property type="component" value="Chromosome"/>
</dbReference>
<dbReference type="PANTHER" id="PTHR33371">
    <property type="entry name" value="INTERMEMBRANE PHOSPHOLIPID TRANSPORT SYSTEM BINDING PROTEIN MLAD-RELATED"/>
    <property type="match status" value="1"/>
</dbReference>
<evidence type="ECO:0000256" key="1">
    <source>
        <dbReference type="SAM" id="MobiDB-lite"/>
    </source>
</evidence>
<evidence type="ECO:0000313" key="4">
    <source>
        <dbReference type="Proteomes" id="UP001056035"/>
    </source>
</evidence>